<protein>
    <submittedName>
        <fullName evidence="1">Uncharacterized protein</fullName>
    </submittedName>
</protein>
<organism evidence="1 2">
    <name type="scientific">Polychaeton citri CBS 116435</name>
    <dbReference type="NCBI Taxonomy" id="1314669"/>
    <lineage>
        <taxon>Eukaryota</taxon>
        <taxon>Fungi</taxon>
        <taxon>Dikarya</taxon>
        <taxon>Ascomycota</taxon>
        <taxon>Pezizomycotina</taxon>
        <taxon>Dothideomycetes</taxon>
        <taxon>Dothideomycetidae</taxon>
        <taxon>Capnodiales</taxon>
        <taxon>Capnodiaceae</taxon>
        <taxon>Polychaeton</taxon>
    </lineage>
</organism>
<evidence type="ECO:0000313" key="1">
    <source>
        <dbReference type="EMBL" id="KAF2719813.1"/>
    </source>
</evidence>
<dbReference type="EMBL" id="MU003806">
    <property type="protein sequence ID" value="KAF2719813.1"/>
    <property type="molecule type" value="Genomic_DNA"/>
</dbReference>
<dbReference type="Proteomes" id="UP000799441">
    <property type="component" value="Unassembled WGS sequence"/>
</dbReference>
<comment type="caution">
    <text evidence="1">The sequence shown here is derived from an EMBL/GenBank/DDBJ whole genome shotgun (WGS) entry which is preliminary data.</text>
</comment>
<reference evidence="1" key="1">
    <citation type="journal article" date="2020" name="Stud. Mycol.">
        <title>101 Dothideomycetes genomes: a test case for predicting lifestyles and emergence of pathogens.</title>
        <authorList>
            <person name="Haridas S."/>
            <person name="Albert R."/>
            <person name="Binder M."/>
            <person name="Bloem J."/>
            <person name="Labutti K."/>
            <person name="Salamov A."/>
            <person name="Andreopoulos B."/>
            <person name="Baker S."/>
            <person name="Barry K."/>
            <person name="Bills G."/>
            <person name="Bluhm B."/>
            <person name="Cannon C."/>
            <person name="Castanera R."/>
            <person name="Culley D."/>
            <person name="Daum C."/>
            <person name="Ezra D."/>
            <person name="Gonzalez J."/>
            <person name="Henrissat B."/>
            <person name="Kuo A."/>
            <person name="Liang C."/>
            <person name="Lipzen A."/>
            <person name="Lutzoni F."/>
            <person name="Magnuson J."/>
            <person name="Mondo S."/>
            <person name="Nolan M."/>
            <person name="Ohm R."/>
            <person name="Pangilinan J."/>
            <person name="Park H.-J."/>
            <person name="Ramirez L."/>
            <person name="Alfaro M."/>
            <person name="Sun H."/>
            <person name="Tritt A."/>
            <person name="Yoshinaga Y."/>
            <person name="Zwiers L.-H."/>
            <person name="Turgeon B."/>
            <person name="Goodwin S."/>
            <person name="Spatafora J."/>
            <person name="Crous P."/>
            <person name="Grigoriev I."/>
        </authorList>
    </citation>
    <scope>NUCLEOTIDE SEQUENCE</scope>
    <source>
        <strain evidence="1">CBS 116435</strain>
    </source>
</reference>
<sequence>MDSEEGDEELEATTGLLDDDSVIFFVVLDIDREEDEEAELVLELVGSVFLVCEIVDIEVVVGGTALLVDEEDGDFRVEDVEEDEDEWRELFEVDEVDEVDTGASFVEKVLPVPVVLPPWPPQPPWTGIVTSPPGCVAVIVVVLPPGIRHPVSNVMGFQLKVADAVLAVLGTVMVVCLVVP</sequence>
<accession>A0A9P4Q5R5</accession>
<keyword evidence="2" id="KW-1185">Reference proteome</keyword>
<gene>
    <name evidence="1" type="ORF">K431DRAFT_304796</name>
</gene>
<name>A0A9P4Q5R5_9PEZI</name>
<dbReference type="AlphaFoldDB" id="A0A9P4Q5R5"/>
<evidence type="ECO:0000313" key="2">
    <source>
        <dbReference type="Proteomes" id="UP000799441"/>
    </source>
</evidence>
<proteinExistence type="predicted"/>